<name>A0A3T0E7L4_9PROT</name>
<proteinExistence type="predicted"/>
<dbReference type="KEGG" id="gak:X907_0581"/>
<dbReference type="RefSeq" id="WP_127565545.1">
    <property type="nucleotide sequence ID" value="NZ_BMFB01000002.1"/>
</dbReference>
<accession>A0A3T0E7L4</accession>
<reference evidence="1 2" key="1">
    <citation type="submission" date="2016-12" db="EMBL/GenBank/DDBJ databases">
        <title>The genome of dimorphic prosthecate Glycocaulis alkaliphilus 6b-8t, isolated from crude oil dictates its adaptability in petroleum environments.</title>
        <authorList>
            <person name="Wu X.-L."/>
            <person name="Geng S."/>
        </authorList>
    </citation>
    <scope>NUCLEOTIDE SEQUENCE [LARGE SCALE GENOMIC DNA]</scope>
    <source>
        <strain evidence="1 2">6B-8</strain>
    </source>
</reference>
<dbReference type="EMBL" id="CP018911">
    <property type="protein sequence ID" value="AZU03128.1"/>
    <property type="molecule type" value="Genomic_DNA"/>
</dbReference>
<dbReference type="Proteomes" id="UP000286954">
    <property type="component" value="Chromosome"/>
</dbReference>
<keyword evidence="2" id="KW-1185">Reference proteome</keyword>
<dbReference type="AlphaFoldDB" id="A0A3T0E7L4"/>
<evidence type="ECO:0000313" key="2">
    <source>
        <dbReference type="Proteomes" id="UP000286954"/>
    </source>
</evidence>
<gene>
    <name evidence="1" type="ORF">X907_0581</name>
</gene>
<protein>
    <submittedName>
        <fullName evidence="1">Uncharacterized protein</fullName>
    </submittedName>
</protein>
<evidence type="ECO:0000313" key="1">
    <source>
        <dbReference type="EMBL" id="AZU03128.1"/>
    </source>
</evidence>
<dbReference type="OrthoDB" id="7473061at2"/>
<organism evidence="1 2">
    <name type="scientific">Glycocaulis alkaliphilus</name>
    <dbReference type="NCBI Taxonomy" id="1434191"/>
    <lineage>
        <taxon>Bacteria</taxon>
        <taxon>Pseudomonadati</taxon>
        <taxon>Pseudomonadota</taxon>
        <taxon>Alphaproteobacteria</taxon>
        <taxon>Maricaulales</taxon>
        <taxon>Maricaulaceae</taxon>
        <taxon>Glycocaulis</taxon>
    </lineage>
</organism>
<sequence length="166" mass="19085">MTEQQLYQDALVLARNPDRHFLPLGTMLVELKTSDPEAFRTWLEEAWISRRKAYYLIRIAQHFAGYPDKARLERIGWTKLLLLTAVEEPETLEGLMHLAETETVRNLSRALRGLEDQGRTRCVLLYFTKAEYARLEKALIAFGAGKAGKALLEKEKALLRIIEALE</sequence>